<evidence type="ECO:0000313" key="2">
    <source>
        <dbReference type="EMBL" id="SHJ30159.1"/>
    </source>
</evidence>
<proteinExistence type="predicted"/>
<dbReference type="STRING" id="1121298.SAMN05444401_2668"/>
<name>A0A1M6I6T4_9CLOT</name>
<organism evidence="2 3">
    <name type="scientific">Clostridium amylolyticum</name>
    <dbReference type="NCBI Taxonomy" id="1121298"/>
    <lineage>
        <taxon>Bacteria</taxon>
        <taxon>Bacillati</taxon>
        <taxon>Bacillota</taxon>
        <taxon>Clostridia</taxon>
        <taxon>Eubacteriales</taxon>
        <taxon>Clostridiaceae</taxon>
        <taxon>Clostridium</taxon>
    </lineage>
</organism>
<accession>A0A1M6I6T4</accession>
<protein>
    <submittedName>
        <fullName evidence="2">Uncharacterized protein</fullName>
    </submittedName>
</protein>
<dbReference type="AlphaFoldDB" id="A0A1M6I6T4"/>
<reference evidence="2 3" key="1">
    <citation type="submission" date="2016-11" db="EMBL/GenBank/DDBJ databases">
        <authorList>
            <person name="Jaros S."/>
            <person name="Januszkiewicz K."/>
            <person name="Wedrychowicz H."/>
        </authorList>
    </citation>
    <scope>NUCLEOTIDE SEQUENCE [LARGE SCALE GENOMIC DNA]</scope>
    <source>
        <strain evidence="2 3">DSM 21864</strain>
    </source>
</reference>
<dbReference type="RefSeq" id="WP_073007452.1">
    <property type="nucleotide sequence ID" value="NZ_FQZO01000004.1"/>
</dbReference>
<dbReference type="EMBL" id="FQZO01000004">
    <property type="protein sequence ID" value="SHJ30159.1"/>
    <property type="molecule type" value="Genomic_DNA"/>
</dbReference>
<evidence type="ECO:0000313" key="3">
    <source>
        <dbReference type="Proteomes" id="UP000184080"/>
    </source>
</evidence>
<feature type="compositionally biased region" description="Basic and acidic residues" evidence="1">
    <location>
        <begin position="51"/>
        <end position="63"/>
    </location>
</feature>
<evidence type="ECO:0000256" key="1">
    <source>
        <dbReference type="SAM" id="MobiDB-lite"/>
    </source>
</evidence>
<dbReference type="Proteomes" id="UP000184080">
    <property type="component" value="Unassembled WGS sequence"/>
</dbReference>
<gene>
    <name evidence="2" type="ORF">SAMN05444401_2668</name>
</gene>
<sequence length="63" mass="6730">MKNYVEDTNNPDNTPNKITLGIMSNAQGPGLPFIAPKTLGGNIFLPDGSIEDNKTPRGFKPGD</sequence>
<keyword evidence="3" id="KW-1185">Reference proteome</keyword>
<feature type="region of interest" description="Disordered" evidence="1">
    <location>
        <begin position="44"/>
        <end position="63"/>
    </location>
</feature>